<name>A0ABU3U3L7_9FLAO</name>
<dbReference type="Proteomes" id="UP001268651">
    <property type="component" value="Unassembled WGS sequence"/>
</dbReference>
<keyword evidence="1" id="KW-1133">Transmembrane helix</keyword>
<accession>A0ABU3U3L7</accession>
<evidence type="ECO:0000256" key="1">
    <source>
        <dbReference type="SAM" id="Phobius"/>
    </source>
</evidence>
<organism evidence="2 3">
    <name type="scientific">Gilvirhabdus luticola</name>
    <dbReference type="NCBI Taxonomy" id="3079858"/>
    <lineage>
        <taxon>Bacteria</taxon>
        <taxon>Pseudomonadati</taxon>
        <taxon>Bacteroidota</taxon>
        <taxon>Flavobacteriia</taxon>
        <taxon>Flavobacteriales</taxon>
        <taxon>Flavobacteriaceae</taxon>
        <taxon>Gilvirhabdus</taxon>
    </lineage>
</organism>
<evidence type="ECO:0000313" key="2">
    <source>
        <dbReference type="EMBL" id="MDU8885001.1"/>
    </source>
</evidence>
<proteinExistence type="predicted"/>
<comment type="caution">
    <text evidence="2">The sequence shown here is derived from an EMBL/GenBank/DDBJ whole genome shotgun (WGS) entry which is preliminary data.</text>
</comment>
<feature type="transmembrane region" description="Helical" evidence="1">
    <location>
        <begin position="161"/>
        <end position="181"/>
    </location>
</feature>
<evidence type="ECO:0008006" key="4">
    <source>
        <dbReference type="Google" id="ProtNLM"/>
    </source>
</evidence>
<keyword evidence="1" id="KW-0812">Transmembrane</keyword>
<dbReference type="RefSeq" id="WP_316660822.1">
    <property type="nucleotide sequence ID" value="NZ_JAWHTF010000001.1"/>
</dbReference>
<dbReference type="EMBL" id="JAWHTF010000001">
    <property type="protein sequence ID" value="MDU8885001.1"/>
    <property type="molecule type" value="Genomic_DNA"/>
</dbReference>
<keyword evidence="3" id="KW-1185">Reference proteome</keyword>
<reference evidence="2 3" key="1">
    <citation type="submission" date="2023-10" db="EMBL/GenBank/DDBJ databases">
        <title>Marimonas sp. nov. isolated from tidal mud flat.</title>
        <authorList>
            <person name="Jaincy N.J."/>
            <person name="Srinivasan S."/>
            <person name="Lee S.-S."/>
        </authorList>
    </citation>
    <scope>NUCLEOTIDE SEQUENCE [LARGE SCALE GENOMIC DNA]</scope>
    <source>
        <strain evidence="2 3">MJ-SS3</strain>
    </source>
</reference>
<sequence length="194" mass="22033">MRIHNDLNIQVFKVLILLIVICFNNSTLYAQDSMEEAILSVSFSEEDNTKIITTKAVDQSGLPIEDLEVYFYVKRTFSLLPIGDPFNITDENGIVEIVFPNDLPGDAEGNVIIVVKILDSDLYSDQSKEITQNWGLPTELENLESEKRSLWASAANAPKSLIIIVCSMIFAVWYIICYIFFKLYRISKIKPLTN</sequence>
<keyword evidence="1" id="KW-0472">Membrane</keyword>
<evidence type="ECO:0000313" key="3">
    <source>
        <dbReference type="Proteomes" id="UP001268651"/>
    </source>
</evidence>
<feature type="transmembrane region" description="Helical" evidence="1">
    <location>
        <begin position="12"/>
        <end position="30"/>
    </location>
</feature>
<protein>
    <recommendedName>
        <fullName evidence="4">Cadherin domain-containing protein</fullName>
    </recommendedName>
</protein>
<gene>
    <name evidence="2" type="ORF">RXV94_02430</name>
</gene>